<dbReference type="Pfam" id="PF09836">
    <property type="entry name" value="DUF2063"/>
    <property type="match status" value="1"/>
</dbReference>
<dbReference type="AlphaFoldDB" id="A0A976GAH0"/>
<dbReference type="Proteomes" id="UP000623307">
    <property type="component" value="Chromosome 2"/>
</dbReference>
<keyword evidence="5" id="KW-1185">Reference proteome</keyword>
<evidence type="ECO:0000313" key="3">
    <source>
        <dbReference type="EMBL" id="SPC14926.1"/>
    </source>
</evidence>
<dbReference type="OrthoDB" id="4146344at2"/>
<dbReference type="InterPro" id="IPR018640">
    <property type="entry name" value="DUF2063"/>
</dbReference>
<dbReference type="GeneID" id="303493352"/>
<dbReference type="RefSeq" id="WP_063241580.1">
    <property type="nucleotide sequence ID" value="NZ_CP069810.1"/>
</dbReference>
<reference evidence="2 5" key="2">
    <citation type="submission" date="2021-02" db="EMBL/GenBank/DDBJ databases">
        <title>Complete Genome Sequence of Cupriavidus oxalaticus Strain Ox1, a Soil Oxalate-Degrading Species.</title>
        <authorList>
            <person name="Palmieri F."/>
            <person name="Udriet P."/>
            <person name="Deuasquier M."/>
            <person name="Beaudoing E."/>
            <person name="Johnson S.L."/>
            <person name="Davenport K.W."/>
            <person name="Chain P.S."/>
            <person name="Bindschedler S."/>
            <person name="Junier P."/>
        </authorList>
    </citation>
    <scope>NUCLEOTIDE SEQUENCE [LARGE SCALE GENOMIC DNA]</scope>
    <source>
        <strain evidence="2 5">Ox1</strain>
    </source>
</reference>
<keyword evidence="2" id="KW-0238">DNA-binding</keyword>
<proteinExistence type="predicted"/>
<dbReference type="Proteomes" id="UP000256862">
    <property type="component" value="Chromosome CO2235"/>
</dbReference>
<evidence type="ECO:0000259" key="1">
    <source>
        <dbReference type="Pfam" id="PF09836"/>
    </source>
</evidence>
<dbReference type="Gene3D" id="1.10.150.690">
    <property type="entry name" value="DUF2063"/>
    <property type="match status" value="1"/>
</dbReference>
<organism evidence="3 4">
    <name type="scientific">Cupriavidus oxalaticus</name>
    <dbReference type="NCBI Taxonomy" id="96344"/>
    <lineage>
        <taxon>Bacteria</taxon>
        <taxon>Pseudomonadati</taxon>
        <taxon>Pseudomonadota</taxon>
        <taxon>Betaproteobacteria</taxon>
        <taxon>Burkholderiales</taxon>
        <taxon>Burkholderiaceae</taxon>
        <taxon>Cupriavidus</taxon>
    </lineage>
</organism>
<dbReference type="EMBL" id="OGUS01000124">
    <property type="protein sequence ID" value="SPC14926.1"/>
    <property type="molecule type" value="Genomic_DNA"/>
</dbReference>
<protein>
    <submittedName>
        <fullName evidence="2">DNA-binding domain-containing protein</fullName>
    </submittedName>
</protein>
<dbReference type="EMBL" id="CP069812">
    <property type="protein sequence ID" value="QRQ93826.1"/>
    <property type="molecule type" value="Genomic_DNA"/>
</dbReference>
<accession>A0A976GAH0</accession>
<dbReference type="GO" id="GO:0003677">
    <property type="term" value="F:DNA binding"/>
    <property type="evidence" value="ECO:0007669"/>
    <property type="project" value="UniProtKB-KW"/>
</dbReference>
<name>A0A976GAH0_9BURK</name>
<evidence type="ECO:0000313" key="5">
    <source>
        <dbReference type="Proteomes" id="UP000623307"/>
    </source>
</evidence>
<feature type="domain" description="Putative DNA-binding" evidence="1">
    <location>
        <begin position="11"/>
        <end position="105"/>
    </location>
</feature>
<gene>
    <name evidence="3" type="ORF">CO2235_230129</name>
    <name evidence="2" type="ORF">JTE92_27635</name>
</gene>
<dbReference type="InterPro" id="IPR044922">
    <property type="entry name" value="DUF2063_N_sf"/>
</dbReference>
<sequence>MPSDLPSLLDLQHAIARELWGGTGSGDGGGSAHVSADGLAPQARLGIYRNTAATTLVAALRLSYPAIQALTGVEFFEGAARLFIEKSPPQRAWLDGYGEAFPDFLARLPEAAALDYLPDVARLEWAVNSVLHAPDAEPLDLRRLAELDASTLGDMHFVPNPAVRLVRSEFPVDAIWRAVLNHDEDALRHIDLTAGPVWLLVQRAPDGIDVDRLGEWQWQFTAALLAGLPLHTALGATPPSDAHAWLATLLSAGCFTGFGQAQASDLPFPDLSP</sequence>
<evidence type="ECO:0000313" key="2">
    <source>
        <dbReference type="EMBL" id="QRQ93826.1"/>
    </source>
</evidence>
<evidence type="ECO:0000313" key="4">
    <source>
        <dbReference type="Proteomes" id="UP000256862"/>
    </source>
</evidence>
<reference evidence="3 4" key="1">
    <citation type="submission" date="2018-01" db="EMBL/GenBank/DDBJ databases">
        <authorList>
            <person name="Clerissi C."/>
        </authorList>
    </citation>
    <scope>NUCLEOTIDE SEQUENCE [LARGE SCALE GENOMIC DNA]</scope>
    <source>
        <strain evidence="3">Cupriavidus oxalaticus LMG 2235</strain>
    </source>
</reference>